<reference evidence="5" key="1">
    <citation type="submission" date="2017-02" db="UniProtKB">
        <authorList>
            <consortium name="WormBaseParasite"/>
        </authorList>
    </citation>
    <scope>IDENTIFICATION</scope>
</reference>
<evidence type="ECO:0000313" key="3">
    <source>
        <dbReference type="EMBL" id="VDL59845.1"/>
    </source>
</evidence>
<feature type="compositionally biased region" description="Polar residues" evidence="1">
    <location>
        <begin position="227"/>
        <end position="245"/>
    </location>
</feature>
<sequence>MADTTITNEIKRHTVIVSIKAKPSNLEIAIFLQDATSFVCEVRRELLNESNGDELGATGKRKQHCQRSADSLRTPEFVGRVHGMIDENPGKSMRDILPKIFKSLVTIFGIPLVLIYVYIFMPITLFSELKVRLSTNNPSNTQAKAIDPEVGFKINWEQVGEAAAAAASVSTADTPKHLPGDASTSDSSSRPNSLRCNSTTLKSSKRHRKSDTRGKEFSSRSKKDRVTPTSQTSVSVETLQEKTSF</sequence>
<dbReference type="WBParaSite" id="HDID_0000752901-mRNA-1">
    <property type="protein sequence ID" value="HDID_0000752901-mRNA-1"/>
    <property type="gene ID" value="HDID_0000752901"/>
</dbReference>
<protein>
    <submittedName>
        <fullName evidence="3 5">Uncharacterized protein</fullName>
    </submittedName>
</protein>
<proteinExistence type="predicted"/>
<keyword evidence="2" id="KW-0472">Membrane</keyword>
<dbReference type="OrthoDB" id="7540217at2759"/>
<feature type="compositionally biased region" description="Polar residues" evidence="1">
    <location>
        <begin position="182"/>
        <end position="202"/>
    </location>
</feature>
<dbReference type="AlphaFoldDB" id="A0A0R3SQY7"/>
<evidence type="ECO:0000313" key="5">
    <source>
        <dbReference type="WBParaSite" id="HDID_0000752901-mRNA-1"/>
    </source>
</evidence>
<name>A0A0R3SQY7_HYMDI</name>
<keyword evidence="2" id="KW-0812">Transmembrane</keyword>
<evidence type="ECO:0000256" key="1">
    <source>
        <dbReference type="SAM" id="MobiDB-lite"/>
    </source>
</evidence>
<organism evidence="5">
    <name type="scientific">Hymenolepis diminuta</name>
    <name type="common">Rat tapeworm</name>
    <dbReference type="NCBI Taxonomy" id="6216"/>
    <lineage>
        <taxon>Eukaryota</taxon>
        <taxon>Metazoa</taxon>
        <taxon>Spiralia</taxon>
        <taxon>Lophotrochozoa</taxon>
        <taxon>Platyhelminthes</taxon>
        <taxon>Cestoda</taxon>
        <taxon>Eucestoda</taxon>
        <taxon>Cyclophyllidea</taxon>
        <taxon>Hymenolepididae</taxon>
        <taxon>Hymenolepis</taxon>
    </lineage>
</organism>
<dbReference type="Proteomes" id="UP000274504">
    <property type="component" value="Unassembled WGS sequence"/>
</dbReference>
<feature type="region of interest" description="Disordered" evidence="1">
    <location>
        <begin position="167"/>
        <end position="245"/>
    </location>
</feature>
<keyword evidence="2" id="KW-1133">Transmembrane helix</keyword>
<evidence type="ECO:0000256" key="2">
    <source>
        <dbReference type="SAM" id="Phobius"/>
    </source>
</evidence>
<gene>
    <name evidence="3" type="ORF">HDID_LOCUS7527</name>
</gene>
<evidence type="ECO:0000313" key="4">
    <source>
        <dbReference type="Proteomes" id="UP000274504"/>
    </source>
</evidence>
<reference evidence="3 4" key="2">
    <citation type="submission" date="2018-11" db="EMBL/GenBank/DDBJ databases">
        <authorList>
            <consortium name="Pathogen Informatics"/>
        </authorList>
    </citation>
    <scope>NUCLEOTIDE SEQUENCE [LARGE SCALE GENOMIC DNA]</scope>
</reference>
<feature type="compositionally biased region" description="Basic and acidic residues" evidence="1">
    <location>
        <begin position="211"/>
        <end position="226"/>
    </location>
</feature>
<feature type="transmembrane region" description="Helical" evidence="2">
    <location>
        <begin position="100"/>
        <end position="121"/>
    </location>
</feature>
<accession>A0A0R3SQY7</accession>
<dbReference type="EMBL" id="UYSG01010944">
    <property type="protein sequence ID" value="VDL59845.1"/>
    <property type="molecule type" value="Genomic_DNA"/>
</dbReference>